<evidence type="ECO:0000313" key="4">
    <source>
        <dbReference type="EMBL" id="RMY80721.1"/>
    </source>
</evidence>
<evidence type="ECO:0000256" key="3">
    <source>
        <dbReference type="SAM" id="SignalP"/>
    </source>
</evidence>
<feature type="region of interest" description="Disordered" evidence="1">
    <location>
        <begin position="200"/>
        <end position="236"/>
    </location>
</feature>
<gene>
    <name evidence="4" type="ORF">D0862_12619</name>
</gene>
<keyword evidence="3" id="KW-0732">Signal</keyword>
<accession>A0A3M7EW15</accession>
<comment type="caution">
    <text evidence="4">The sequence shown here is derived from an EMBL/GenBank/DDBJ whole genome shotgun (WGS) entry which is preliminary data.</text>
</comment>
<reference evidence="4 5" key="1">
    <citation type="journal article" date="2018" name="BMC Genomics">
        <title>Genomic evidence for intraspecific hybridization in a clonal and extremely halotolerant yeast.</title>
        <authorList>
            <person name="Gostincar C."/>
            <person name="Stajich J.E."/>
            <person name="Zupancic J."/>
            <person name="Zalar P."/>
            <person name="Gunde-Cimerman N."/>
        </authorList>
    </citation>
    <scope>NUCLEOTIDE SEQUENCE [LARGE SCALE GENOMIC DNA]</scope>
    <source>
        <strain evidence="4 5">EXF-171</strain>
    </source>
</reference>
<feature type="chain" id="PRO_5018121758" description="Mid2 domain-containing protein" evidence="3">
    <location>
        <begin position="29"/>
        <end position="330"/>
    </location>
</feature>
<keyword evidence="2" id="KW-0812">Transmembrane</keyword>
<keyword evidence="2" id="KW-1133">Transmembrane helix</keyword>
<protein>
    <recommendedName>
        <fullName evidence="6">Mid2 domain-containing protein</fullName>
    </recommendedName>
</protein>
<dbReference type="EMBL" id="QWIQ01000622">
    <property type="protein sequence ID" value="RMY80721.1"/>
    <property type="molecule type" value="Genomic_DNA"/>
</dbReference>
<proteinExistence type="predicted"/>
<feature type="compositionally biased region" description="Basic and acidic residues" evidence="1">
    <location>
        <begin position="302"/>
        <end position="312"/>
    </location>
</feature>
<dbReference type="Proteomes" id="UP000281468">
    <property type="component" value="Unassembled WGS sequence"/>
</dbReference>
<evidence type="ECO:0008006" key="6">
    <source>
        <dbReference type="Google" id="ProtNLM"/>
    </source>
</evidence>
<keyword evidence="2" id="KW-0472">Membrane</keyword>
<feature type="region of interest" description="Disordered" evidence="1">
    <location>
        <begin position="288"/>
        <end position="315"/>
    </location>
</feature>
<name>A0A3M7EW15_HORWE</name>
<dbReference type="AlphaFoldDB" id="A0A3M7EW15"/>
<feature type="transmembrane region" description="Helical" evidence="2">
    <location>
        <begin position="242"/>
        <end position="265"/>
    </location>
</feature>
<sequence>MAVSEPFLLRFLCFFVVLTSMVLDQSYAKALEHRADGFQVTQPTTGKTMTLSEDVDISIHIAWTSPPDIVDRPIFINLMQGTSVDTLELVETVNGMDIGSYPDIFKLPDNDSCALASAPNNGSYTWYSDFGNALYYYVSSSTSRGAASGCNYTFSLKVWQNEYYSPYFTIIKPIDGGIPSNATCPQDLGIERPRDGEAYSTIQPTQSLSESASTSTASSGSVGQVESNTPKSSSSSVPISTLAIAVAVPIAALLAAFLLFIWLAFHKGWLSRRHPHGNVQHAETVEGKYQKESSLHQVPLRSELHGRSRPYEGDGSQVFEIYSDHAQRSG</sequence>
<evidence type="ECO:0000256" key="1">
    <source>
        <dbReference type="SAM" id="MobiDB-lite"/>
    </source>
</evidence>
<evidence type="ECO:0000313" key="5">
    <source>
        <dbReference type="Proteomes" id="UP000281468"/>
    </source>
</evidence>
<feature type="signal peptide" evidence="3">
    <location>
        <begin position="1"/>
        <end position="28"/>
    </location>
</feature>
<feature type="compositionally biased region" description="Low complexity" evidence="1">
    <location>
        <begin position="206"/>
        <end position="225"/>
    </location>
</feature>
<organism evidence="4 5">
    <name type="scientific">Hortaea werneckii</name>
    <name type="common">Black yeast</name>
    <name type="synonym">Cladosporium werneckii</name>
    <dbReference type="NCBI Taxonomy" id="91943"/>
    <lineage>
        <taxon>Eukaryota</taxon>
        <taxon>Fungi</taxon>
        <taxon>Dikarya</taxon>
        <taxon>Ascomycota</taxon>
        <taxon>Pezizomycotina</taxon>
        <taxon>Dothideomycetes</taxon>
        <taxon>Dothideomycetidae</taxon>
        <taxon>Mycosphaerellales</taxon>
        <taxon>Teratosphaeriaceae</taxon>
        <taxon>Hortaea</taxon>
    </lineage>
</organism>
<evidence type="ECO:0000256" key="2">
    <source>
        <dbReference type="SAM" id="Phobius"/>
    </source>
</evidence>